<dbReference type="PROSITE" id="PS50835">
    <property type="entry name" value="IG_LIKE"/>
    <property type="match status" value="1"/>
</dbReference>
<dbReference type="SUPFAM" id="SSF117074">
    <property type="entry name" value="Hypothetical protein PA1324"/>
    <property type="match status" value="7"/>
</dbReference>
<dbReference type="eggNOG" id="COG2373">
    <property type="taxonomic scope" value="Bacteria"/>
</dbReference>
<dbReference type="PROSITE" id="PS51257">
    <property type="entry name" value="PROKAR_LIPOPROTEIN"/>
    <property type="match status" value="1"/>
</dbReference>
<organism evidence="7 8">
    <name type="scientific">Ruminococcus callidus ATCC 27760</name>
    <dbReference type="NCBI Taxonomy" id="411473"/>
    <lineage>
        <taxon>Bacteria</taxon>
        <taxon>Bacillati</taxon>
        <taxon>Bacillota</taxon>
        <taxon>Clostridia</taxon>
        <taxon>Eubacteriales</taxon>
        <taxon>Oscillospiraceae</taxon>
        <taxon>Ruminococcus</taxon>
    </lineage>
</organism>
<dbReference type="GO" id="GO:0005576">
    <property type="term" value="C:extracellular region"/>
    <property type="evidence" value="ECO:0007669"/>
    <property type="project" value="UniProtKB-SubCell"/>
</dbReference>
<dbReference type="HOGENOM" id="CLU_222986_0_0_9"/>
<dbReference type="InterPro" id="IPR013783">
    <property type="entry name" value="Ig-like_fold"/>
</dbReference>
<dbReference type="eggNOG" id="COG2815">
    <property type="taxonomic scope" value="Bacteria"/>
</dbReference>
<gene>
    <name evidence="7" type="ORF">RUMCAL_00154</name>
</gene>
<dbReference type="Pfam" id="PF17210">
    <property type="entry name" value="SdrD_B"/>
    <property type="match status" value="3"/>
</dbReference>
<keyword evidence="5" id="KW-1133">Transmembrane helix</keyword>
<proteinExistence type="predicted"/>
<evidence type="ECO:0000313" key="8">
    <source>
        <dbReference type="Proteomes" id="UP000016662"/>
    </source>
</evidence>
<comment type="caution">
    <text evidence="7">The sequence shown here is derived from an EMBL/GenBank/DDBJ whole genome shotgun (WGS) entry which is preliminary data.</text>
</comment>
<name>U2M6T2_9FIRM</name>
<accession>U2M6T2</accession>
<comment type="subcellular location">
    <subcellularLocation>
        <location evidence="1">Secreted</location>
    </subcellularLocation>
</comment>
<keyword evidence="2" id="KW-0964">Secreted</keyword>
<evidence type="ECO:0000256" key="1">
    <source>
        <dbReference type="ARBA" id="ARBA00004613"/>
    </source>
</evidence>
<dbReference type="STRING" id="411473.RUMCAL_00154"/>
<evidence type="ECO:0000256" key="4">
    <source>
        <dbReference type="SAM" id="MobiDB-lite"/>
    </source>
</evidence>
<dbReference type="InterPro" id="IPR033764">
    <property type="entry name" value="Sdr_B"/>
</dbReference>
<evidence type="ECO:0000256" key="2">
    <source>
        <dbReference type="ARBA" id="ARBA00022525"/>
    </source>
</evidence>
<keyword evidence="5" id="KW-0472">Membrane</keyword>
<feature type="non-terminal residue" evidence="7">
    <location>
        <position position="7715"/>
    </location>
</feature>
<feature type="transmembrane region" description="Helical" evidence="5">
    <location>
        <begin position="12"/>
        <end position="37"/>
    </location>
</feature>
<evidence type="ECO:0000256" key="3">
    <source>
        <dbReference type="ARBA" id="ARBA00022729"/>
    </source>
</evidence>
<evidence type="ECO:0000313" key="7">
    <source>
        <dbReference type="EMBL" id="ERJ97454.1"/>
    </source>
</evidence>
<protein>
    <submittedName>
        <fullName evidence="7">Putative phage head-tail adaptor</fullName>
    </submittedName>
</protein>
<feature type="domain" description="Ig-like" evidence="6">
    <location>
        <begin position="7240"/>
        <end position="7329"/>
    </location>
</feature>
<dbReference type="Gene3D" id="2.60.40.10">
    <property type="entry name" value="Immunoglobulins"/>
    <property type="match status" value="11"/>
</dbReference>
<dbReference type="InterPro" id="IPR007110">
    <property type="entry name" value="Ig-like_dom"/>
</dbReference>
<evidence type="ECO:0000259" key="6">
    <source>
        <dbReference type="PROSITE" id="PS50835"/>
    </source>
</evidence>
<dbReference type="Proteomes" id="UP000016662">
    <property type="component" value="Unassembled WGS sequence"/>
</dbReference>
<reference evidence="7 8" key="1">
    <citation type="submission" date="2013-07" db="EMBL/GenBank/DDBJ databases">
        <authorList>
            <person name="Weinstock G."/>
            <person name="Sodergren E."/>
            <person name="Wylie T."/>
            <person name="Fulton L."/>
            <person name="Fulton R."/>
            <person name="Fronick C."/>
            <person name="O'Laughlin M."/>
            <person name="Godfrey J."/>
            <person name="Miner T."/>
            <person name="Herter B."/>
            <person name="Appelbaum E."/>
            <person name="Cordes M."/>
            <person name="Lek S."/>
            <person name="Wollam A."/>
            <person name="Pepin K.H."/>
            <person name="Palsikar V.B."/>
            <person name="Mitreva M."/>
            <person name="Wilson R.K."/>
        </authorList>
    </citation>
    <scope>NUCLEOTIDE SEQUENCE [LARGE SCALE GENOMIC DNA]</scope>
    <source>
        <strain evidence="7 8">ATCC 27760</strain>
    </source>
</reference>
<feature type="compositionally biased region" description="Polar residues" evidence="4">
    <location>
        <begin position="2120"/>
        <end position="2130"/>
    </location>
</feature>
<dbReference type="EMBL" id="AWVF01000025">
    <property type="protein sequence ID" value="ERJ97454.1"/>
    <property type="molecule type" value="Genomic_DNA"/>
</dbReference>
<keyword evidence="8" id="KW-1185">Reference proteome</keyword>
<keyword evidence="5" id="KW-0812">Transmembrane</keyword>
<dbReference type="RefSeq" id="WP_021681358.1">
    <property type="nucleotide sequence ID" value="NZ_KI260344.1"/>
</dbReference>
<keyword evidence="3" id="KW-0732">Signal</keyword>
<feature type="region of interest" description="Disordered" evidence="4">
    <location>
        <begin position="2119"/>
        <end position="2150"/>
    </location>
</feature>
<sequence length="7715" mass="861526">MYRQISIWKRVIYGMLAAVMVLTSCNWGTIFAAAAALGNSGTFQVGFGAVTSNGATLTPETNDGVGSFYMIQKQQQTLLTVNIVPNFSTGYVCGQNLELTLPYLYWDDSGVLVQVNSLEEIPFAKQQAGEYIGMEAKLNDKSTFGNATTVYDASGAEVENNSYVRGKITLKNAYDPLSGNCTPKFDMQFYTASNAVSIPENAAATLEMKFSYDGLYDSGNTLIGNGWSTEELDTSTKIQRTVTFVNSNLEWSTKIKSVPTVQLDEASTDKDNAVMWQKYNYMVYEVTVQNDSEELDSTIDNYLITLQAQYNADKMRSVLDEDLLCWEKENPDTQNKDFSADFYQHHEFIGKPNAGGILVYDVTDTPDWKTQWDLEHFSNIPAETIPYGYSGTGTIILQKEVSDKSHTLYSARKAEELNQSDPNEKHYFARKYMVAIPYPNNFNSSTGFENTSGLTTTISFGGGSNIHWSKQYSDSTNFTPHTWENFTHHKYVKDADGNEVPDKTVGIGAVDEYYLDGFHSIGNVPVFNAISTDHVPEDFDLREIQICLKNDTVHYPDIQLKDWFKVDGTDINQFIRFGFTDANGNVVYKTAGELGLHLEQDTDAGVTEEKNWTLEIGDVLTNQNGLTFCNEVEFVFREEIPRYTEFNGLITMRGAFPHLWTYDNKIDTSYEVHYYQPPTASEDGEGKWVSEPKEVTQANAVIRTEKAEPALTGVGVYEDVIGDLVQKNNPQTVSLNDDTAAARFVISNDSISEISPATLDITGLYPDEDYTAGGLVASKILLSENLLKKAKIEKIVLHGKVVNRETLVDSDITLDDLENYGTDENGNVVIAKSAWNTLTYLTGMTVYFQRISDSIPLADAADDGNCYVQIHGTPTTERDITPHGVLKTAYSFGEHDQTALDQTVEDTVTLNVSKVLPELKASVHAIRKDGTEASAVQSVRYDKNGIAYPVYPTLAVPNRSETEQTWYQFLLTNNSRSTSSHALLQVNMDSVGNAPTDCLKDIEGFDTRKIVLNGIGDGRAAAIEKIELFDWNNTTYTADTEANIVPSLTVGSDALTADADGNVTYTVPDTIQRLRSVRIIFSRIYGNTDLDNLKEMNLKLYGSTDWVGDLKASARFEVIGSINEASKTASKATMQVAKTNLVITPSANRPETNQTSNKSLTVPNKANDLYYGFLLENKETSDCYSKAGKSLISVDLQSVGVKTEKDNAKIVKGYLSDKVTISSNYAKSGKIESIKLTAFLPDGVSGPAQVKTVSLEELEKHKNAAGELEVDLSDWKAHGVYLANIEIAYADLERDLSAEQGNAPELRIYGTSDWFDDLTAKMTVTPQHELMQNQAKSASVAFHVDRPGLSVNTHIYYNDQKESTRAASGNTDGNETIFGVPYDRDFLLRAEFANETISVLDDTQIIAKVPYEKQGEARTGFHTTELRIYQDLIDQFGKFDNIILTGKDADDQEKTVTLLPKTDEAGKVTGFYTEDAPDTIYTYTDGALTFTRDTDTRLFPAFGIENLTQVELNGRLVKLVDKSALEKRYIEFDGYDDSLFGKTDTLEVETHNYLDGFRESKGYITEAYDKDKYIVTKKDTTAIYVSKMYFDTTVMAFYKDASAGDKKYTAAASAVEHLRKKYAQPTENMTTCSWRSDKHIHGANGYLFSEKEKWGDSADNSELEIGYKSIGSFAVDFRQYLNTGNNLPKAKPTLAGQEHQSYDYVRNASLNTAATVDITLDLPSNTFDAYYLKIDPRAKDYVQSVTAIYADGTKRTRSGQEILYEANESNADGSFARLNLLGSDADMFSADDANYYKKPESYNGKNPENPVTQVVVTIDINRYQTVNNDGKTAKSPDYGIWYDQTDSSTQGMFEVTGRFYRMDEAVATAHADVTVGKATNGRSKVRTDSGADKEKSDWSFTDKYYAWTSHYDYYRCGHYWTYEIFDYTAKHLQSSTRVHIVNDEDNVQKGVGETPATAENRNAEFGKDNSFAIRFYRKGNTKESTIPTSHVNTTWDGVGRFAPNNDVYHWVMNSPYSRTDQYDWVNKLSFTDKVVLSDSLPQIRPDDDYEYKGFLTTGLQIKKEIYQYFRDDDSIVFTINAKNTNNDVVGTAQTISVPVSELKEMYGKTDDWNIYFEYTPKQQDNTDNGDNAGGSTEGNADDADTGANQPQIEPTYAVKKDGGKYVVVLGEDTFVTDYSMTMYDIPGTGDYSAELTNKEKADYHNTNTWDILVQGKPYAINKTDDDMYGKNTAQTSVSTDYEPDKEIYKQSDNAIIMGYLIDFRAGYQLQTENGSVSEKLYYDYSQSDNNTPNRGLFRVKLFNQDKQNATGQEAAARIDSAATTNTMDSRYRLEHIYLPKFLLDDNWFGVANLTLQVGSTNVPVNVVKGSGVDGMADGIYVVHVSTTETVQGEKVYTVDVEQILRQLYRVDSGVLGTYTNTTNQKTYVKAYVNSFQLDFKAKKADRNDSSTVLCDGEYLSADHTKNTSAFLYDGVYVDRTPDDFTGDEWNANSTPTFGKAPNSYPEQITTNQLSAVFTSIDPNANTYIYKNTDGSAKGSKKEADYTVKNLTGMLNAEVTRTKMYDQDSKTGNIDEVDYLHLMPYDYVEYTIRVNTPDDALIPLEHTTVDFSVPKGQRIVRWDVVDADGKVLTTENAAENIPAADIHAALSDGGTTIEAAQGVKYALLAAAEAEPAETAYRRLVAELGKGAKSDDQIKPGETVYLRVTTQLTENDGSYDAVTVGTPDLKIHAAPKHGYPQYAIYDTTSSTHLPNADRRYYWNKTTTDRAGVSYYYRYTKADADKQTQYYAHVQNELTYQSAAPVTLSYQVNDIKQNYDGKGAVLTVSDLYNETGHHCDTYTVDVSFLEKRSKDSGDVFYRGFELTEPYTVPEETDRFGRVEVLYAVAEPITDPRFAEDENIAFRTNENGVEVTWKSYDYDASRTTDQVATAKMTAADLPNVVGVRWVYYDLKGFDTTTAYSGTSKAKAALQNVTLTGVGRYQDVTDGTGVRADTYTQYFTATNTYEHIHSENENAVTVTESGSSVASAKTPTEHTAYLTDTKVLNPKVYRENPIASFHTQTFSSESDAAAAYEEKKAQKTSYRPGDTVWQKVTLKNNLAALSSGKQAGEEGRLINPVIYDKVPEYFTKTLYDSYGVGDSIPNLRLLNADGSEKDLSNIELYLAAKTAQNGYDYGGKMTYTDGFNSENATQKAFADLKPDENSTYQISFTVYELRLRYKDAPNADFVLQPGEQIEFCYSATIREEELPMVYTASTYADDTAASVAGGDGLHPAYFPRIGEYYQNSIYHNYYSSSTNGKLYPMLTGGFTDTGNVWNNFKQVQNSSIQMDMDYLMHDIGFSADKNTQVDMWEFLDQTITHIPGSSTTSGSISGQNNTLLDEDSQTAKNMQTVKYTANSMIETADQLQQLPQTVKYMAGGANRDWFQLAMGKRNKNHADWADLDSAKDTPVVWSETRLHLQKAWLATSSEFVTSNIQYEKTNGDHTENVLCDPNSPYFGTYSNGNGLNSYYNSVHEVTDRSGAAALEYDEDVKVQLQAYNYGDWDLDGVTFLYTYAYGMKPVMNADGTLDTSEILAYTNTGDSKADTFSQIDGTYVTAEIIQKPGDKNPQYLAPKAMRDAAQNTSITDGADGYYTAKEYTPYVVKITVKQSLKKWYGRGSDFGYITRVTLPARVYTDTASGTWYDRVLTQPYVAEGSQNHLYYQIYDIDHWDGSTKVLTKHNQLYGMDYLWSPLYWYWYDSDGQLGSLKYLASSPNMPSVNGYNIQNKEVVADGSGYRFTNNDSIDRYSSGKTMFYAETGTRAVLRKPLVRSWTTISETIGKDETEMYGKTVEQYYTETQGEVNWINVHVENNYYWDQYGYSGSAGTEGYNNEKSLHSYGTDGGQKGSLSLPVITNILPYGIVPVAADGSRYTTDNDKNNKPLNWELYDKDATTKLTDQMALYDTEVYYDDSTKRYVVQIFAKEENDTEKAMTAAELAEKREKDAAIRNGSLYNFCIKTFTYAEPDDVINGVEDEDLLENYLNNYSYVSSRVNAYRFITDNDISGNPYKVCSAAVITPIINYYSTYAFRKKDERKDAVAATAKVTRHYYGGVNYYKSEDTLPMYPDTDNDGLSTTNPDPYVLLTHKYENGTYMLGSMSRYAESDSMEMDEYRKNKPLSEEIRSALNRDVTLRDNSSDMLFQDITSANVMQDSGVVNTLKIRTQTPSLKAENMVAAEKTEEGEKGFAGNKEDLDEVKTRQQYQNNGKNFDYSDILWYSAKVSSQSEADYRYRGSIFHAKMVVTFQLPENVRYWDEDNLLDDYYLEYTDKSGKKQTFTMAEAKAAGWGIELTQRYFAGAVAPAENTADGLTRADSATKRGGETLVFEITTPKDDGFDCTNDNTYVAGCHPAGYFNGTLNFKIKTRIDNLELPADTDSSWEDYYAKVYATFEQTDGKFAITKDGLFAERDADGKYYIRGGCLMPKQDENGYVYNDYGNIVYEKKLRQEVPASDIVYDTYDFNFTGQTMEGMQLQNAVRVKDTNRPKNNAIPEIEPFDGVVPGEIYLTASSAKVAVTAPKTTVRADLNYERVRVNDPNSSIVIAEDPHIKQIYKTVSYVDQVSNDTASVNEFVVNYNLANYATLRGTTKVAPVNKPGVLPHVSELVYPNVTEISTGNWAIPSAGALETEYAADQQLVHDILEKHLKVYPYVLISTDPANEEAFLAPETKQDDGIYSNAYANSSKGTSWWVRIGEEQGYALDANKTIALEESNLHFDSTNQKLQQQLSQLNLKKSIRQVRWVIRTEGFTETISGTQVRLTNAEAPRYFPVPKGLYVNADADDTTEGRQDRNDVDKYHYGLEPLSESIKKNSPHVAFTTAPNDPSISNSVHNNHFASVILRSDDFKYAVSGDASRVGFYLDPQLPWLGIDIDAKYFSGAANKEYKWDSNTSGISSGTGKMLKYTVTYKNLSQELLNTSTYNRKNAEADKLSDPTVSLALPYLESLSADAFQYVQYQDDSNGSIDGYFVGDHYTSTAEKNSDNQVVTPAKNLDDVTPQWTWHIENEKGEFVSLKDNGDVSLEDVDVEELPYADVTNTEVAMDTQKNPNPYFVTKPISTNVLNRKIVNFKFSGTLEPGQRIVVELMVPLDISNSNIVSAELMQAKAYGFKNGSFRPYIPDKQGKVKIVAYEVDSHDVNDNKSSGDMTLTITSQAITLLSIDNVTQMKTATSDLDSVKAAIPVRVQEGGNYSYSISMQNSSDSDTEYKTLLFYDVLPYVDDTKATDSEAKRNSKWNGYLIPDSVRLKQVSTSGTVNLNPSMYTVWVGPIIKKNGSYVLQDVSILPKPADDLMDTEKNNFYRNLYQDVNGKNSYFVKLSELIGDHKAGRISDAEYDRLVRGIRAIWAQMNNADTRLDKKNRMELYYEMHAPLNLPKYVGTPTTEDENESAASAESIRKQVEGVTQWNTFASGYDSASAIGKNYQLFENTQAGAYISAPSGKGYIGSYVWSDLNYDAQCNEAEYEMSANGRLLPTGKWTTDIDFDGKPDDPGINGVKVELLTKKGYSVNVNGEAVIADPDPDSNPNPEKTRYVVIDEETGQPKTIVENNTNSYQYTFDGPVTYTTESDYYGNQGYFMLSNLTPGDYRLRYTLPQGYDQYSVTTRELGQTGTALKVYRDGNVVYTGIRTEDDQTAVANEIANKEASFGKLIVQTAPIHVDAVEEDLTKHQAYDTAMTSYMLGVSRGYTYGGWAWVDETDNNGTIESDGIMQEAEQKLKDVTVEMHEVDADGNISPEIAVDGDGNPAVFYTGTDGYYQFRLYPNKNYVAVAKYEGSSVIPYKPSPFVLHNDPLETSDDNDLTKAVNNFRTRPFQTGVPYDKNQKPLYENDGQTFQINRSISLGFVDGSRGFIGQWIWDDENYNGIRDTFEKGIEGVTVTLQPFYYDGDTGKWVAITGGERDIKTSESGSYVFQNVSSYYEKDGREYLAGYRLYVDPAKNPQLYQKYAITKYKQYPNSRSTENSDLQYTGDMQYSLIGDDWFEYGENGNITATYHNYDKEDDIIIIAGETKNQNSNVIDYKNTHYDTGEAQRLLDYSGGFTEIQTSEVTGYLWEDNGRNAAGEYQEAFDYDGIRNTVTDADGATQFYEKGIAGATVQLEQYVLQNGTYVPVTSGNRTVKTDEDGKYTFSGVSTYAEINGEKVLAHYRLKLLSLPSGMENYAVTRYRQNGDAETQVIDSHLISQNGQHGAGNADYDIASYLTSPADGDYFITAKKSQPETEAGIDGNTYFEPYILYDDAAVHGGNHDYAYDYIKAKDYNGYDGGLKAFETASVSGVVWEDTNYNGIQDDGEAAYHNSKNPAVVNLQQYFYRGGEWVLENAAFRTHETKTDGTYTFSNLPTYVEKDGVRYLAGYQVLLKTMPKDYAATKYWNDADPSKVYSKLYVTDADGAEDSQRTGDLPVTVLQGNHEMLIPAREAKAGTQSNDAEPYTDYNWAYVCGTNIKNIDTPNTAQQKYYDLVTARDYENLNAGLKKRNIAAVKGRIWEDTDYNGILDSGEKGKNGVSVTLEQYRYDAAVKQFVHMNNDMTVKTDAKGVYQFAKVPTHFVVDGTDQLAYYRIRAAVPAGYAVTRYRQATDDTKTDSDWIAETNYLTAPDNGDYFLTAQPAQGNAPYNLTDAVTNKEYDSILNADVTDIYNGGLKAFETGKIQGVVWFDKNYSGLQETGETAMATQQTVYLDQYYLDDAGSWKLHQTLSAKTAANTGVYQFSKQPTFVTVDGKMYLAGYRLRLNAVPDGYAVTKYQVLDPTGSCINSDLLTASQETNADQTVDFNQPDEYILLAKKAVHGAPGSKESGFHEYYVRKYDNVDYDIVTARDSDGVYNGGLKSIQTAAMDGRIWNDLNYDGTMDLSESGCGDLHLTLYQYYLDGTIWKKTAATMTAVTNSNGLYHFEGIPTYAEVGGKRYLAGYQLHLDALPDGNAVTVLANDNKLHWKNGELTLMGEQEYLIVAAEAQPFTGEHTGNTPQYNTYYDRTYSAVPNTDTIYDITESRDSKNEYHGGVRAFQTTSVSGRIWNDADYDGGMAAEEAGMEGLSMTLEQYYWDGTTWLPTAQQNYTATVNTDSNGDYHFENVPTFVEIGGERYLAGYRLKLDALPKDADGKITYGITKAGGDSKFQRLENPYQSENLYLTAPDQYLILAAEAKTETDSTYRKHYNGSDYDIADAAAQTDWNGGLKQVEKAQIVGRVWDDANYNGLQDTGEGNISGVEITLEQYYRDANGNYQPTGIFQKDSDANGEYRFDNVDTFCNANGETYLCYYQLKMTGEVPDNYTITWYRQGDDPARDSDLDAESRYLTKDTYFVCAAADTDSTDYAVDGRDILRKEDVSGYDAGFTQLAVGDISGRIWIDHNYDGMQDEADDAANTAEDKTAIENVTVKAIQYYYDGSQWQPNDTAYTASTSTDADGKYTLANLPTWVRINNVDYAAGYQLCLENLRGNYLATQYRVGTDRTKDSDLRLDSTYLTSANEYIVPAANAYDDANGNQNGASVREVPDSNGTMYAVDLACGKNTGHYDAGLKQQDKGVIRGTIWNDANYDGLYNSNEVPVATSVRVILTREIYENGNWIPDTAFGEVSEIVDHGEYQFTDLDVHVPADLSDDSTSGNKDRIYGYQIRLDLATVPDTYAVTKQYAESEQALKNSFLNPRDGSLLAKDESHIILAAKATDADREHTITIAGTTYAPANLAKSVAPHNGGLTAIETAS</sequence>
<evidence type="ECO:0000256" key="5">
    <source>
        <dbReference type="SAM" id="Phobius"/>
    </source>
</evidence>